<organism evidence="2 3">
    <name type="scientific">Strongyloides papillosus</name>
    <name type="common">Intestinal threadworm</name>
    <dbReference type="NCBI Taxonomy" id="174720"/>
    <lineage>
        <taxon>Eukaryota</taxon>
        <taxon>Metazoa</taxon>
        <taxon>Ecdysozoa</taxon>
        <taxon>Nematoda</taxon>
        <taxon>Chromadorea</taxon>
        <taxon>Rhabditida</taxon>
        <taxon>Tylenchina</taxon>
        <taxon>Panagrolaimomorpha</taxon>
        <taxon>Strongyloidoidea</taxon>
        <taxon>Strongyloididae</taxon>
        <taxon>Strongyloides</taxon>
    </lineage>
</organism>
<dbReference type="Pfam" id="PF24488">
    <property type="entry name" value="DUF7584"/>
    <property type="match status" value="1"/>
</dbReference>
<accession>A0A0N5CG10</accession>
<sequence>MAVIINPRDDKNFYANQEFYYFKKPEENDGRKIIENCGKYRGYKNQPHFNLPDYSDNSTIDEVKKIIINESYYEKEKKIKINLKVGDDIKFYRNEIIFLSRMKYAESELIDIENSIQKINSIFVIKGFDLVKLVYNHLDAT</sequence>
<dbReference type="WBParaSite" id="SPAL_0001678900.1">
    <property type="protein sequence ID" value="SPAL_0001678900.1"/>
    <property type="gene ID" value="SPAL_0001678900"/>
</dbReference>
<keyword evidence="2" id="KW-1185">Reference proteome</keyword>
<feature type="domain" description="DUF7584" evidence="1">
    <location>
        <begin position="47"/>
        <end position="139"/>
    </location>
</feature>
<dbReference type="InterPro" id="IPR056006">
    <property type="entry name" value="DUF7584"/>
</dbReference>
<reference evidence="3" key="1">
    <citation type="submission" date="2017-02" db="UniProtKB">
        <authorList>
            <consortium name="WormBaseParasite"/>
        </authorList>
    </citation>
    <scope>IDENTIFICATION</scope>
</reference>
<proteinExistence type="predicted"/>
<evidence type="ECO:0000259" key="1">
    <source>
        <dbReference type="Pfam" id="PF24488"/>
    </source>
</evidence>
<evidence type="ECO:0000313" key="3">
    <source>
        <dbReference type="WBParaSite" id="SPAL_0001678900.1"/>
    </source>
</evidence>
<dbReference type="Proteomes" id="UP000046392">
    <property type="component" value="Unplaced"/>
</dbReference>
<protein>
    <submittedName>
        <fullName evidence="3">Phage protein</fullName>
    </submittedName>
</protein>
<evidence type="ECO:0000313" key="2">
    <source>
        <dbReference type="Proteomes" id="UP000046392"/>
    </source>
</evidence>
<name>A0A0N5CG10_STREA</name>
<dbReference type="AlphaFoldDB" id="A0A0N5CG10"/>